<evidence type="ECO:0000313" key="3">
    <source>
        <dbReference type="Proteomes" id="UP000785679"/>
    </source>
</evidence>
<proteinExistence type="predicted"/>
<sequence length="554" mass="62841">MERRLNKGRRLCLLKYSLIVTILSLITNAQNSFKQDQYDVLHLKPSLSTPNASALPITVNLQTIQSQEENKNTTLYLADFSFGTYSGQPQMKVSFISMESWTLIATKDCKQECHCKDLCFDAQHSSSIKNTSDPTYGSLLVSDNTFAYEGYTLNDRVVFQNNKSEVISVPELNMFGIQKSNAENAVADEGFDGYIGLYPHLDHDTGIWDPYRPSLVTHMYNQGLIPAPIAAIDICKDNANCTSTITFGGYSLDGIVLPTIFNKAVSIQQRIKFDDGSSELRKGVKVLDYKWAMIFTPDPQYIKCMAFFEFDLNYISVPIPVFDDIATVLKTSTFPPSLVECSDRRCSVLADCDFTLSFLREKLVTSVSQQRMSIRLENNIDYYIPISNLFHEREVNKHRRCDFLIQGHKKYSQYQNETPEDIIVGRPFFERFYVVYNFSNDGNMTMMVGPRESGHIRKARDIVASDQLDGNMIVAGLSALSLLFITLQTVFVSKFSKNPDAYSRPTKAMSVVRDQSKDSFKYNSDEIGQLMGDDSQKLDKTSLTQTYKYKSNVQ</sequence>
<dbReference type="PROSITE" id="PS51767">
    <property type="entry name" value="PEPTIDASE_A1"/>
    <property type="match status" value="1"/>
</dbReference>
<evidence type="ECO:0000259" key="1">
    <source>
        <dbReference type="PROSITE" id="PS51767"/>
    </source>
</evidence>
<reference evidence="2" key="1">
    <citation type="submission" date="2019-06" db="EMBL/GenBank/DDBJ databases">
        <authorList>
            <person name="Zheng W."/>
        </authorList>
    </citation>
    <scope>NUCLEOTIDE SEQUENCE</scope>
    <source>
        <strain evidence="2">QDHG01</strain>
    </source>
</reference>
<dbReference type="AlphaFoldDB" id="A0A8J8NU95"/>
<keyword evidence="3" id="KW-1185">Reference proteome</keyword>
<name>A0A8J8NU95_HALGN</name>
<protein>
    <recommendedName>
        <fullName evidence="1">Peptidase A1 domain-containing protein</fullName>
    </recommendedName>
</protein>
<gene>
    <name evidence="2" type="ORF">FGO68_gene8218</name>
</gene>
<feature type="domain" description="Peptidase A1" evidence="1">
    <location>
        <begin position="76"/>
        <end position="447"/>
    </location>
</feature>
<accession>A0A8J8NU95</accession>
<comment type="caution">
    <text evidence="2">The sequence shown here is derived from an EMBL/GenBank/DDBJ whole genome shotgun (WGS) entry which is preliminary data.</text>
</comment>
<dbReference type="Pfam" id="PF00026">
    <property type="entry name" value="Asp"/>
    <property type="match status" value="1"/>
</dbReference>
<dbReference type="InterPro" id="IPR021109">
    <property type="entry name" value="Peptidase_aspartic_dom_sf"/>
</dbReference>
<organism evidence="2 3">
    <name type="scientific">Halteria grandinella</name>
    <dbReference type="NCBI Taxonomy" id="5974"/>
    <lineage>
        <taxon>Eukaryota</taxon>
        <taxon>Sar</taxon>
        <taxon>Alveolata</taxon>
        <taxon>Ciliophora</taxon>
        <taxon>Intramacronucleata</taxon>
        <taxon>Spirotrichea</taxon>
        <taxon>Stichotrichia</taxon>
        <taxon>Sporadotrichida</taxon>
        <taxon>Halteriidae</taxon>
        <taxon>Halteria</taxon>
    </lineage>
</organism>
<dbReference type="Gene3D" id="2.40.70.10">
    <property type="entry name" value="Acid Proteases"/>
    <property type="match status" value="2"/>
</dbReference>
<dbReference type="Proteomes" id="UP000785679">
    <property type="component" value="Unassembled WGS sequence"/>
</dbReference>
<evidence type="ECO:0000313" key="2">
    <source>
        <dbReference type="EMBL" id="TNV80231.1"/>
    </source>
</evidence>
<dbReference type="EMBL" id="RRYP01007791">
    <property type="protein sequence ID" value="TNV80231.1"/>
    <property type="molecule type" value="Genomic_DNA"/>
</dbReference>
<dbReference type="SUPFAM" id="SSF50630">
    <property type="entry name" value="Acid proteases"/>
    <property type="match status" value="1"/>
</dbReference>
<dbReference type="InterPro" id="IPR033121">
    <property type="entry name" value="PEPTIDASE_A1"/>
</dbReference>